<evidence type="ECO:0000313" key="9">
    <source>
        <dbReference type="Proteomes" id="UP001619911"/>
    </source>
</evidence>
<comment type="similarity">
    <text evidence="2">Belongs to the bacterial solute-binding protein 8 family.</text>
</comment>
<keyword evidence="9" id="KW-1185">Reference proteome</keyword>
<comment type="subcellular location">
    <subcellularLocation>
        <location evidence="1">Cell membrane</location>
        <topology evidence="1">Lipid-anchor</topology>
    </subcellularLocation>
</comment>
<sequence length="337" mass="37735">MLASTYSFREKKSFSFLGIILTFIMLLVGCGNESSQEASSSNESKGTEQTEATENVREIKHAMGTTKIEGTPKRIVTLYQGASDAAAAFGVKPVGAVESWLQQPVYDYLKSDLEGVQIVGDETQPNLEEIAKLKPDLIIASKLRHEEIYDQLTAIAPTVAHETVFEFKGTVELMGKAMNQEEKANEILSAWDNRVADFQSKIKEKLGDQWPLHVSVLNFRADHARVYVTGFAGSILNELGFEGPKNLQDPSLDVVKFTDKESISDMNADVFYIFMEDDPAVKKTYDEWTNHPLWKNLDAVKANQVYTVDEIIWNMGGGIKAANLMLDDIYDRFELEK</sequence>
<dbReference type="CDD" id="cd01146">
    <property type="entry name" value="FhuD"/>
    <property type="match status" value="1"/>
</dbReference>
<evidence type="ECO:0000256" key="3">
    <source>
        <dbReference type="ARBA" id="ARBA00022448"/>
    </source>
</evidence>
<dbReference type="PANTHER" id="PTHR30532">
    <property type="entry name" value="IRON III DICITRATE-BINDING PERIPLASMIC PROTEIN"/>
    <property type="match status" value="1"/>
</dbReference>
<dbReference type="Gene3D" id="3.40.50.1980">
    <property type="entry name" value="Nitrogenase molybdenum iron protein domain"/>
    <property type="match status" value="2"/>
</dbReference>
<evidence type="ECO:0000256" key="6">
    <source>
        <dbReference type="ARBA" id="ARBA00023288"/>
    </source>
</evidence>
<name>A0ABW8ICC9_9BACI</name>
<accession>A0ABW8ICC9</accession>
<evidence type="ECO:0000256" key="1">
    <source>
        <dbReference type="ARBA" id="ARBA00004193"/>
    </source>
</evidence>
<evidence type="ECO:0000256" key="4">
    <source>
        <dbReference type="ARBA" id="ARBA00022729"/>
    </source>
</evidence>
<gene>
    <name evidence="8" type="ORF">QYG89_16240</name>
</gene>
<protein>
    <submittedName>
        <fullName evidence="8">Iron-siderophore ABC transporter substrate-binding protein</fullName>
    </submittedName>
</protein>
<evidence type="ECO:0000256" key="2">
    <source>
        <dbReference type="ARBA" id="ARBA00008814"/>
    </source>
</evidence>
<keyword evidence="3" id="KW-0813">Transport</keyword>
<organism evidence="8 9">
    <name type="scientific">Bacillus lumedeiriae</name>
    <dbReference type="NCBI Taxonomy" id="3058829"/>
    <lineage>
        <taxon>Bacteria</taxon>
        <taxon>Bacillati</taxon>
        <taxon>Bacillota</taxon>
        <taxon>Bacilli</taxon>
        <taxon>Bacillales</taxon>
        <taxon>Bacillaceae</taxon>
        <taxon>Bacillus</taxon>
    </lineage>
</organism>
<evidence type="ECO:0000313" key="8">
    <source>
        <dbReference type="EMBL" id="MFK2827173.1"/>
    </source>
</evidence>
<evidence type="ECO:0000256" key="5">
    <source>
        <dbReference type="ARBA" id="ARBA00023139"/>
    </source>
</evidence>
<comment type="caution">
    <text evidence="8">The sequence shown here is derived from an EMBL/GenBank/DDBJ whole genome shotgun (WGS) entry which is preliminary data.</text>
</comment>
<dbReference type="EMBL" id="JAUIYO010000024">
    <property type="protein sequence ID" value="MFK2827173.1"/>
    <property type="molecule type" value="Genomic_DNA"/>
</dbReference>
<dbReference type="RefSeq" id="WP_404319192.1">
    <property type="nucleotide sequence ID" value="NZ_JAUIYO010000024.1"/>
</dbReference>
<keyword evidence="6" id="KW-0449">Lipoprotein</keyword>
<dbReference type="SUPFAM" id="SSF53807">
    <property type="entry name" value="Helical backbone' metal receptor"/>
    <property type="match status" value="1"/>
</dbReference>
<dbReference type="Proteomes" id="UP001619911">
    <property type="component" value="Unassembled WGS sequence"/>
</dbReference>
<dbReference type="Pfam" id="PF01497">
    <property type="entry name" value="Peripla_BP_2"/>
    <property type="match status" value="1"/>
</dbReference>
<dbReference type="PROSITE" id="PS50983">
    <property type="entry name" value="FE_B12_PBP"/>
    <property type="match status" value="1"/>
</dbReference>
<dbReference type="PANTHER" id="PTHR30532:SF21">
    <property type="entry name" value="SIDEROPHORE-BINDING LIPOPROTEIN YFIY-RELATED"/>
    <property type="match status" value="1"/>
</dbReference>
<evidence type="ECO:0000259" key="7">
    <source>
        <dbReference type="PROSITE" id="PS50983"/>
    </source>
</evidence>
<feature type="domain" description="Fe/B12 periplasmic-binding" evidence="7">
    <location>
        <begin position="74"/>
        <end position="337"/>
    </location>
</feature>
<reference evidence="8 9" key="1">
    <citation type="submission" date="2023-07" db="EMBL/GenBank/DDBJ databases">
        <title>Bacillus lucianemedeirus sp. nov, a new species isolated from an immunobiological production facility.</title>
        <authorList>
            <person name="Costa L.V."/>
            <person name="Miranda R.V.S.L."/>
            <person name="Brandao M.L.L."/>
            <person name="Reis C.M.F."/>
            <person name="Frazao A.M."/>
            <person name="Cruz F.V."/>
            <person name="Baio P.V.P."/>
            <person name="Veras J.F.C."/>
            <person name="Ramos J.N."/>
            <person name="Vieira V."/>
        </authorList>
    </citation>
    <scope>NUCLEOTIDE SEQUENCE [LARGE SCALE GENOMIC DNA]</scope>
    <source>
        <strain evidence="8 9">B190/17</strain>
    </source>
</reference>
<dbReference type="InterPro" id="IPR051313">
    <property type="entry name" value="Bact_iron-sidero_bind"/>
</dbReference>
<keyword evidence="5" id="KW-0564">Palmitate</keyword>
<keyword evidence="4" id="KW-0732">Signal</keyword>
<dbReference type="InterPro" id="IPR002491">
    <property type="entry name" value="ABC_transptr_periplasmic_BD"/>
</dbReference>
<proteinExistence type="inferred from homology"/>